<name>A0A0C3PEJ6_PHLG1</name>
<evidence type="ECO:0000313" key="2">
    <source>
        <dbReference type="Proteomes" id="UP000053257"/>
    </source>
</evidence>
<dbReference type="HOGENOM" id="CLU_1571218_0_0_1"/>
<proteinExistence type="predicted"/>
<protein>
    <submittedName>
        <fullName evidence="1">Uncharacterized protein</fullName>
    </submittedName>
</protein>
<dbReference type="EMBL" id="KN840597">
    <property type="protein sequence ID" value="KIP03858.1"/>
    <property type="molecule type" value="Genomic_DNA"/>
</dbReference>
<organism evidence="1 2">
    <name type="scientific">Phlebiopsis gigantea (strain 11061_1 CR5-6)</name>
    <name type="common">White-rot fungus</name>
    <name type="synonym">Peniophora gigantea</name>
    <dbReference type="NCBI Taxonomy" id="745531"/>
    <lineage>
        <taxon>Eukaryota</taxon>
        <taxon>Fungi</taxon>
        <taxon>Dikarya</taxon>
        <taxon>Basidiomycota</taxon>
        <taxon>Agaricomycotina</taxon>
        <taxon>Agaricomycetes</taxon>
        <taxon>Polyporales</taxon>
        <taxon>Phanerochaetaceae</taxon>
        <taxon>Phlebiopsis</taxon>
    </lineage>
</organism>
<gene>
    <name evidence="1" type="ORF">PHLGIDRAFT_222159</name>
</gene>
<keyword evidence="2" id="KW-1185">Reference proteome</keyword>
<sequence>MSFSTVIRLDAPPISSGTAASPTKRVISRWELDIKEEDVDVIRAVDWDLLQALLLRLDQVPTLAIQSKNESAFRWVVQAVGQGSILAPALRAEHLELRWIYDSEADSDRQQGSLDILSAQSHYLVDDMPVALNPVERFELELRSLTSEDAAISYLRTLLSDRSGNDRTCL</sequence>
<accession>A0A0C3PEJ6</accession>
<dbReference type="Proteomes" id="UP000053257">
    <property type="component" value="Unassembled WGS sequence"/>
</dbReference>
<dbReference type="AlphaFoldDB" id="A0A0C3PEJ6"/>
<evidence type="ECO:0000313" key="1">
    <source>
        <dbReference type="EMBL" id="KIP03858.1"/>
    </source>
</evidence>
<reference evidence="1 2" key="1">
    <citation type="journal article" date="2014" name="PLoS Genet.">
        <title>Analysis of the Phlebiopsis gigantea genome, transcriptome and secretome provides insight into its pioneer colonization strategies of wood.</title>
        <authorList>
            <person name="Hori C."/>
            <person name="Ishida T."/>
            <person name="Igarashi K."/>
            <person name="Samejima M."/>
            <person name="Suzuki H."/>
            <person name="Master E."/>
            <person name="Ferreira P."/>
            <person name="Ruiz-Duenas F.J."/>
            <person name="Held B."/>
            <person name="Canessa P."/>
            <person name="Larrondo L.F."/>
            <person name="Schmoll M."/>
            <person name="Druzhinina I.S."/>
            <person name="Kubicek C.P."/>
            <person name="Gaskell J.A."/>
            <person name="Kersten P."/>
            <person name="St John F."/>
            <person name="Glasner J."/>
            <person name="Sabat G."/>
            <person name="Splinter BonDurant S."/>
            <person name="Syed K."/>
            <person name="Yadav J."/>
            <person name="Mgbeahuruike A.C."/>
            <person name="Kovalchuk A."/>
            <person name="Asiegbu F.O."/>
            <person name="Lackner G."/>
            <person name="Hoffmeister D."/>
            <person name="Rencoret J."/>
            <person name="Gutierrez A."/>
            <person name="Sun H."/>
            <person name="Lindquist E."/>
            <person name="Barry K."/>
            <person name="Riley R."/>
            <person name="Grigoriev I.V."/>
            <person name="Henrissat B."/>
            <person name="Kues U."/>
            <person name="Berka R.M."/>
            <person name="Martinez A.T."/>
            <person name="Covert S.F."/>
            <person name="Blanchette R.A."/>
            <person name="Cullen D."/>
        </authorList>
    </citation>
    <scope>NUCLEOTIDE SEQUENCE [LARGE SCALE GENOMIC DNA]</scope>
    <source>
        <strain evidence="1 2">11061_1 CR5-6</strain>
    </source>
</reference>